<evidence type="ECO:0008006" key="3">
    <source>
        <dbReference type="Google" id="ProtNLM"/>
    </source>
</evidence>
<protein>
    <recommendedName>
        <fullName evidence="3">F-box domain-containing protein</fullName>
    </recommendedName>
</protein>
<dbReference type="InParanoid" id="A0A5C3PDD8"/>
<name>A0A5C3PDD8_9APHY</name>
<sequence length="144" mass="16485">MCTNLRRLDILCPDLPRMVNLYRLLDSFQTDFRSAPAAAMFPPSLSTVRFVLRNNPSASLGRRPWLERCGDRALVETLWSYMWSTVEVMLWFCFPRLKFEIVAAKDAPVASEDLEAARAYLEKHIFVIIGAGRLTVFPDMHGAF</sequence>
<accession>A0A5C3PDD8</accession>
<gene>
    <name evidence="1" type="ORF">K466DRAFT_600187</name>
</gene>
<organism evidence="1 2">
    <name type="scientific">Polyporus arcularius HHB13444</name>
    <dbReference type="NCBI Taxonomy" id="1314778"/>
    <lineage>
        <taxon>Eukaryota</taxon>
        <taxon>Fungi</taxon>
        <taxon>Dikarya</taxon>
        <taxon>Basidiomycota</taxon>
        <taxon>Agaricomycotina</taxon>
        <taxon>Agaricomycetes</taxon>
        <taxon>Polyporales</taxon>
        <taxon>Polyporaceae</taxon>
        <taxon>Polyporus</taxon>
    </lineage>
</organism>
<evidence type="ECO:0000313" key="2">
    <source>
        <dbReference type="Proteomes" id="UP000308197"/>
    </source>
</evidence>
<dbReference type="Proteomes" id="UP000308197">
    <property type="component" value="Unassembled WGS sequence"/>
</dbReference>
<reference evidence="1 2" key="1">
    <citation type="journal article" date="2019" name="Nat. Ecol. Evol.">
        <title>Megaphylogeny resolves global patterns of mushroom evolution.</title>
        <authorList>
            <person name="Varga T."/>
            <person name="Krizsan K."/>
            <person name="Foldi C."/>
            <person name="Dima B."/>
            <person name="Sanchez-Garcia M."/>
            <person name="Sanchez-Ramirez S."/>
            <person name="Szollosi G.J."/>
            <person name="Szarkandi J.G."/>
            <person name="Papp V."/>
            <person name="Albert L."/>
            <person name="Andreopoulos W."/>
            <person name="Angelini C."/>
            <person name="Antonin V."/>
            <person name="Barry K.W."/>
            <person name="Bougher N.L."/>
            <person name="Buchanan P."/>
            <person name="Buyck B."/>
            <person name="Bense V."/>
            <person name="Catcheside P."/>
            <person name="Chovatia M."/>
            <person name="Cooper J."/>
            <person name="Damon W."/>
            <person name="Desjardin D."/>
            <person name="Finy P."/>
            <person name="Geml J."/>
            <person name="Haridas S."/>
            <person name="Hughes K."/>
            <person name="Justo A."/>
            <person name="Karasinski D."/>
            <person name="Kautmanova I."/>
            <person name="Kiss B."/>
            <person name="Kocsube S."/>
            <person name="Kotiranta H."/>
            <person name="LaButti K.M."/>
            <person name="Lechner B.E."/>
            <person name="Liimatainen K."/>
            <person name="Lipzen A."/>
            <person name="Lukacs Z."/>
            <person name="Mihaltcheva S."/>
            <person name="Morgado L.N."/>
            <person name="Niskanen T."/>
            <person name="Noordeloos M.E."/>
            <person name="Ohm R.A."/>
            <person name="Ortiz-Santana B."/>
            <person name="Ovrebo C."/>
            <person name="Racz N."/>
            <person name="Riley R."/>
            <person name="Savchenko A."/>
            <person name="Shiryaev A."/>
            <person name="Soop K."/>
            <person name="Spirin V."/>
            <person name="Szebenyi C."/>
            <person name="Tomsovsky M."/>
            <person name="Tulloss R.E."/>
            <person name="Uehling J."/>
            <person name="Grigoriev I.V."/>
            <person name="Vagvolgyi C."/>
            <person name="Papp T."/>
            <person name="Martin F.M."/>
            <person name="Miettinen O."/>
            <person name="Hibbett D.S."/>
            <person name="Nagy L.G."/>
        </authorList>
    </citation>
    <scope>NUCLEOTIDE SEQUENCE [LARGE SCALE GENOMIC DNA]</scope>
    <source>
        <strain evidence="1 2">HHB13444</strain>
    </source>
</reference>
<evidence type="ECO:0000313" key="1">
    <source>
        <dbReference type="EMBL" id="TFK86598.1"/>
    </source>
</evidence>
<dbReference type="AlphaFoldDB" id="A0A5C3PDD8"/>
<dbReference type="EMBL" id="ML211192">
    <property type="protein sequence ID" value="TFK86598.1"/>
    <property type="molecule type" value="Genomic_DNA"/>
</dbReference>
<proteinExistence type="predicted"/>
<keyword evidence="2" id="KW-1185">Reference proteome</keyword>